<keyword evidence="2" id="KW-0805">Transcription regulation</keyword>
<dbReference type="InterPro" id="IPR050613">
    <property type="entry name" value="Sec_Metabolite_Reg"/>
</dbReference>
<gene>
    <name evidence="5" type="ORF">CDV56_106418</name>
</gene>
<evidence type="ECO:0008006" key="7">
    <source>
        <dbReference type="Google" id="ProtNLM"/>
    </source>
</evidence>
<evidence type="ECO:0000313" key="5">
    <source>
        <dbReference type="EMBL" id="RHZ54025.1"/>
    </source>
</evidence>
<dbReference type="PANTHER" id="PTHR31001">
    <property type="entry name" value="UNCHARACTERIZED TRANSCRIPTIONAL REGULATORY PROTEIN"/>
    <property type="match status" value="1"/>
</dbReference>
<evidence type="ECO:0000256" key="2">
    <source>
        <dbReference type="ARBA" id="ARBA00023015"/>
    </source>
</evidence>
<dbReference type="Proteomes" id="UP000215305">
    <property type="component" value="Unassembled WGS sequence"/>
</dbReference>
<dbReference type="STRING" id="41047.A0A397GT78"/>
<evidence type="ECO:0000256" key="1">
    <source>
        <dbReference type="ARBA" id="ARBA00004123"/>
    </source>
</evidence>
<dbReference type="VEuPathDB" id="FungiDB:CDV56_106418"/>
<sequence length="338" mass="38705">MSPSTAEMRKRVWATIVELDLGISTQLVLHRLIKHWQTDTGGPSNLHDNDFDRATANMPASRPENGLTHMLYRLVKARMMATIGFVWDLATDTRQYPYTEIMKMDSMLRDAHSTIPSCLQWRSMVHCIVDSPQMIMQKVFLEIMFHRAQIVLHQRNLHSWQADTQHDYSQKACLDAALKLLDYQHVLQEETQPFCRLYQERWRVSFLVNHDFLLATSILCSYLHQARAQNKGYEGAVIGATIWTSLQKIYDIWLRSSRSSKEAQRVLKALRNPARFNIQFPDFDATALADWSPSNDGIESFPITTPASSVDWQMIDTAINAMQSPGGESSQFPDGAGR</sequence>
<keyword evidence="4" id="KW-0539">Nucleus</keyword>
<dbReference type="AlphaFoldDB" id="A0A397GT78"/>
<dbReference type="PANTHER" id="PTHR31001:SF74">
    <property type="entry name" value="ZN(II)2CYS6 TRANSCRIPTION FACTOR (EUROFUNG)"/>
    <property type="match status" value="1"/>
</dbReference>
<dbReference type="GO" id="GO:0005634">
    <property type="term" value="C:nucleus"/>
    <property type="evidence" value="ECO:0007669"/>
    <property type="project" value="UniProtKB-SubCell"/>
</dbReference>
<reference evidence="5" key="1">
    <citation type="submission" date="2018-08" db="EMBL/GenBank/DDBJ databases">
        <title>Draft genome sequence of azole-resistant Aspergillus thermomutatus (Neosartorya pseudofischeri) strain HMR AF 39, isolated from a human nasal aspirate.</title>
        <authorList>
            <person name="Parent-Michaud M."/>
            <person name="Dufresne P.J."/>
            <person name="Fournier E."/>
            <person name="Martineau C."/>
            <person name="Moreira S."/>
            <person name="Perkins V."/>
            <person name="De Repentigny L."/>
            <person name="Dufresne S.F."/>
        </authorList>
    </citation>
    <scope>NUCLEOTIDE SEQUENCE [LARGE SCALE GENOMIC DNA]</scope>
    <source>
        <strain evidence="5">HMR AF 39</strain>
    </source>
</reference>
<name>A0A397GT78_ASPTH</name>
<organism evidence="5 6">
    <name type="scientific">Aspergillus thermomutatus</name>
    <name type="common">Neosartorya pseudofischeri</name>
    <dbReference type="NCBI Taxonomy" id="41047"/>
    <lineage>
        <taxon>Eukaryota</taxon>
        <taxon>Fungi</taxon>
        <taxon>Dikarya</taxon>
        <taxon>Ascomycota</taxon>
        <taxon>Pezizomycotina</taxon>
        <taxon>Eurotiomycetes</taxon>
        <taxon>Eurotiomycetidae</taxon>
        <taxon>Eurotiales</taxon>
        <taxon>Aspergillaceae</taxon>
        <taxon>Aspergillus</taxon>
        <taxon>Aspergillus subgen. Fumigati</taxon>
    </lineage>
</organism>
<evidence type="ECO:0000313" key="6">
    <source>
        <dbReference type="Proteomes" id="UP000215305"/>
    </source>
</evidence>
<proteinExistence type="predicted"/>
<dbReference type="GeneID" id="38128392"/>
<dbReference type="OrthoDB" id="4934715at2759"/>
<keyword evidence="3" id="KW-0804">Transcription</keyword>
<evidence type="ECO:0000256" key="4">
    <source>
        <dbReference type="ARBA" id="ARBA00023242"/>
    </source>
</evidence>
<comment type="subcellular location">
    <subcellularLocation>
        <location evidence="1">Nucleus</location>
    </subcellularLocation>
</comment>
<comment type="caution">
    <text evidence="5">The sequence shown here is derived from an EMBL/GenBank/DDBJ whole genome shotgun (WGS) entry which is preliminary data.</text>
</comment>
<accession>A0A397GT78</accession>
<dbReference type="EMBL" id="NKHU02000116">
    <property type="protein sequence ID" value="RHZ54025.1"/>
    <property type="molecule type" value="Genomic_DNA"/>
</dbReference>
<dbReference type="CDD" id="cd12148">
    <property type="entry name" value="fungal_TF_MHR"/>
    <property type="match status" value="1"/>
</dbReference>
<evidence type="ECO:0000256" key="3">
    <source>
        <dbReference type="ARBA" id="ARBA00023163"/>
    </source>
</evidence>
<dbReference type="RefSeq" id="XP_026613837.1">
    <property type="nucleotide sequence ID" value="XM_026760037.1"/>
</dbReference>
<keyword evidence="6" id="KW-1185">Reference proteome</keyword>
<protein>
    <recommendedName>
        <fullName evidence="7">Transcription factor domain-containing protein</fullName>
    </recommendedName>
</protein>